<organism evidence="3 4">
    <name type="scientific">Gordonia spumicola</name>
    <dbReference type="NCBI Taxonomy" id="589161"/>
    <lineage>
        <taxon>Bacteria</taxon>
        <taxon>Bacillati</taxon>
        <taxon>Actinomycetota</taxon>
        <taxon>Actinomycetes</taxon>
        <taxon>Mycobacteriales</taxon>
        <taxon>Gordoniaceae</taxon>
        <taxon>Gordonia</taxon>
    </lineage>
</organism>
<evidence type="ECO:0000256" key="2">
    <source>
        <dbReference type="SAM" id="Phobius"/>
    </source>
</evidence>
<dbReference type="AlphaFoldDB" id="A0A7I9V7B6"/>
<proteinExistence type="predicted"/>
<feature type="compositionally biased region" description="Basic and acidic residues" evidence="1">
    <location>
        <begin position="1"/>
        <end position="19"/>
    </location>
</feature>
<accession>A0A7I9V7B6</accession>
<evidence type="ECO:0000313" key="3">
    <source>
        <dbReference type="EMBL" id="GEE01286.1"/>
    </source>
</evidence>
<keyword evidence="2" id="KW-0812">Transmembrane</keyword>
<dbReference type="InterPro" id="IPR021373">
    <property type="entry name" value="DUF2993"/>
</dbReference>
<feature type="transmembrane region" description="Helical" evidence="2">
    <location>
        <begin position="116"/>
        <end position="138"/>
    </location>
</feature>
<evidence type="ECO:0008006" key="5">
    <source>
        <dbReference type="Google" id="ProtNLM"/>
    </source>
</evidence>
<name>A0A7I9V7B6_9ACTN</name>
<reference evidence="4" key="1">
    <citation type="submission" date="2019-06" db="EMBL/GenBank/DDBJ databases">
        <title>Gordonia isolated from sludge of a wastewater treatment plant.</title>
        <authorList>
            <person name="Tamura T."/>
            <person name="Aoyama K."/>
            <person name="Kang Y."/>
            <person name="Saito S."/>
            <person name="Akiyama N."/>
            <person name="Yazawa K."/>
            <person name="Gonoi T."/>
            <person name="Mikami Y."/>
        </authorList>
    </citation>
    <scope>NUCLEOTIDE SEQUENCE [LARGE SCALE GENOMIC DNA]</scope>
    <source>
        <strain evidence="4">NBRC 107696</strain>
    </source>
</reference>
<dbReference type="OrthoDB" id="4201904at2"/>
<keyword evidence="2" id="KW-1133">Transmembrane helix</keyword>
<dbReference type="Proteomes" id="UP000444960">
    <property type="component" value="Unassembled WGS sequence"/>
</dbReference>
<protein>
    <recommendedName>
        <fullName evidence="5">DUF2993 domain-containing protein</fullName>
    </recommendedName>
</protein>
<evidence type="ECO:0000313" key="4">
    <source>
        <dbReference type="Proteomes" id="UP000444960"/>
    </source>
</evidence>
<keyword evidence="4" id="KW-1185">Reference proteome</keyword>
<feature type="region of interest" description="Disordered" evidence="1">
    <location>
        <begin position="1"/>
        <end position="110"/>
    </location>
</feature>
<feature type="compositionally biased region" description="Polar residues" evidence="1">
    <location>
        <begin position="20"/>
        <end position="31"/>
    </location>
</feature>
<dbReference type="EMBL" id="BJOV01000003">
    <property type="protein sequence ID" value="GEE01286.1"/>
    <property type="molecule type" value="Genomic_DNA"/>
</dbReference>
<comment type="caution">
    <text evidence="3">The sequence shown here is derived from an EMBL/GenBank/DDBJ whole genome shotgun (WGS) entry which is preliminary data.</text>
</comment>
<keyword evidence="2" id="KW-0472">Membrane</keyword>
<gene>
    <name evidence="3" type="ORF">nbrc107696_17320</name>
</gene>
<dbReference type="Pfam" id="PF11209">
    <property type="entry name" value="LmeA"/>
    <property type="match status" value="1"/>
</dbReference>
<dbReference type="RefSeq" id="WP_161895099.1">
    <property type="nucleotide sequence ID" value="NZ_BJOV01000003.1"/>
</dbReference>
<evidence type="ECO:0000256" key="1">
    <source>
        <dbReference type="SAM" id="MobiDB-lite"/>
    </source>
</evidence>
<sequence length="354" mass="36301">MTDSGKPDSTEPDPTDRDSTQSSGPTPTQGPLPSAGSPADSPTGEVVTGPIDPSRRPAAKVPPQGQSRPVTRQMDALGTGGFDPSSSPGIPVASSPAIPVTRSAPAGDKRGRRRTIALISAAVVLLLVIAGVGSELYMRSKVTDCISNAFGNLTGASTDVSVSRKPMLLSIFGSEVSWVQVDTNDGDAGNMRLHARAEGISTDGGTVRSLKGSGSLPYKRITELSSENDKSGVTTITSITGDANAGTFTLNVDVPVAIITVPATVTLKPVTTGGSVKFEVTEAKALMFGLPNDYAQPIVDQVTSSMFGQLFKQIKVSDLKVTATGIDFAFSGSDVNLKAASEGQTGNSSGNCSV</sequence>